<dbReference type="PANTHER" id="PTHR21666">
    <property type="entry name" value="PEPTIDASE-RELATED"/>
    <property type="match status" value="1"/>
</dbReference>
<dbReference type="InterPro" id="IPR011055">
    <property type="entry name" value="Dup_hybrid_motif"/>
</dbReference>
<feature type="region of interest" description="Disordered" evidence="2">
    <location>
        <begin position="1"/>
        <end position="45"/>
    </location>
</feature>
<reference evidence="4 5" key="1">
    <citation type="submission" date="2016-12" db="EMBL/GenBank/DDBJ databases">
        <title>The draft genome sequence of Actinophytocola sp. 11-183.</title>
        <authorList>
            <person name="Wang W."/>
            <person name="Yuan L."/>
        </authorList>
    </citation>
    <scope>NUCLEOTIDE SEQUENCE [LARGE SCALE GENOMIC DNA]</scope>
    <source>
        <strain evidence="4 5">11-183</strain>
    </source>
</reference>
<gene>
    <name evidence="4" type="ORF">BU204_27775</name>
</gene>
<dbReference type="Pfam" id="PF01551">
    <property type="entry name" value="Peptidase_M23"/>
    <property type="match status" value="1"/>
</dbReference>
<dbReference type="EMBL" id="MSIE01000057">
    <property type="protein sequence ID" value="OLF13367.1"/>
    <property type="molecule type" value="Genomic_DNA"/>
</dbReference>
<evidence type="ECO:0000313" key="5">
    <source>
        <dbReference type="Proteomes" id="UP000185596"/>
    </source>
</evidence>
<evidence type="ECO:0000256" key="2">
    <source>
        <dbReference type="SAM" id="MobiDB-lite"/>
    </source>
</evidence>
<evidence type="ECO:0000313" key="4">
    <source>
        <dbReference type="EMBL" id="OLF13367.1"/>
    </source>
</evidence>
<organism evidence="4 5">
    <name type="scientific">Actinophytocola xanthii</name>
    <dbReference type="NCBI Taxonomy" id="1912961"/>
    <lineage>
        <taxon>Bacteria</taxon>
        <taxon>Bacillati</taxon>
        <taxon>Actinomycetota</taxon>
        <taxon>Actinomycetes</taxon>
        <taxon>Pseudonocardiales</taxon>
        <taxon>Pseudonocardiaceae</taxon>
    </lineage>
</organism>
<dbReference type="GO" id="GO:0004222">
    <property type="term" value="F:metalloendopeptidase activity"/>
    <property type="evidence" value="ECO:0007669"/>
    <property type="project" value="TreeGrafter"/>
</dbReference>
<keyword evidence="5" id="KW-1185">Reference proteome</keyword>
<evidence type="ECO:0000256" key="1">
    <source>
        <dbReference type="ARBA" id="ARBA00022729"/>
    </source>
</evidence>
<accession>A0A1Q8CG75</accession>
<dbReference type="Proteomes" id="UP000185596">
    <property type="component" value="Unassembled WGS sequence"/>
</dbReference>
<comment type="caution">
    <text evidence="4">The sequence shown here is derived from an EMBL/GenBank/DDBJ whole genome shotgun (WGS) entry which is preliminary data.</text>
</comment>
<dbReference type="SUPFAM" id="SSF51261">
    <property type="entry name" value="Duplicated hybrid motif"/>
    <property type="match status" value="1"/>
</dbReference>
<proteinExistence type="predicted"/>
<dbReference type="InterPro" id="IPR016047">
    <property type="entry name" value="M23ase_b-sheet_dom"/>
</dbReference>
<protein>
    <recommendedName>
        <fullName evidence="3">M23ase beta-sheet core domain-containing protein</fullName>
    </recommendedName>
</protein>
<sequence>MATITRPWTPAGTPPPALSAYQPPSHAPPVPPTDPHADAGASASRFVWPLPPPHPVLRPFQAPSSPYGPGHRGVDLGGPIGAPVMAAAAGVVVFAGEVAGRGVVSVDHVNGLRTTYQPVDTVVTRGQRLPAGALLGHLLPGHLGCSGAPACLHWGVRRGAEYLDPLALLSRAGVRLLPWKEDH</sequence>
<feature type="domain" description="M23ase beta-sheet core" evidence="3">
    <location>
        <begin position="70"/>
        <end position="165"/>
    </location>
</feature>
<dbReference type="STRING" id="1912961.BU204_27775"/>
<feature type="compositionally biased region" description="Pro residues" evidence="2">
    <location>
        <begin position="25"/>
        <end position="34"/>
    </location>
</feature>
<name>A0A1Q8CG75_9PSEU</name>
<evidence type="ECO:0000259" key="3">
    <source>
        <dbReference type="Pfam" id="PF01551"/>
    </source>
</evidence>
<dbReference type="InterPro" id="IPR050570">
    <property type="entry name" value="Cell_wall_metabolism_enzyme"/>
</dbReference>
<dbReference type="AlphaFoldDB" id="A0A1Q8CG75"/>
<dbReference type="Gene3D" id="2.70.70.10">
    <property type="entry name" value="Glucose Permease (Domain IIA)"/>
    <property type="match status" value="1"/>
</dbReference>
<keyword evidence="1" id="KW-0732">Signal</keyword>
<dbReference type="PANTHER" id="PTHR21666:SF289">
    <property type="entry name" value="L-ALA--D-GLU ENDOPEPTIDASE"/>
    <property type="match status" value="1"/>
</dbReference>